<evidence type="ECO:0000313" key="5">
    <source>
        <dbReference type="Proteomes" id="UP000002198"/>
    </source>
</evidence>
<dbReference type="KEGG" id="cdi:DIP1346"/>
<dbReference type="InterPro" id="IPR050882">
    <property type="entry name" value="Prepilin_peptidase/N-MTase"/>
</dbReference>
<keyword evidence="2" id="KW-0812">Transmembrane</keyword>
<feature type="non-terminal residue" evidence="4">
    <location>
        <position position="1"/>
    </location>
</feature>
<dbReference type="Proteomes" id="UP000002198">
    <property type="component" value="Chromosome"/>
</dbReference>
<feature type="transmembrane region" description="Helical" evidence="2">
    <location>
        <begin position="14"/>
        <end position="34"/>
    </location>
</feature>
<dbReference type="PANTHER" id="PTHR30487">
    <property type="entry name" value="TYPE 4 PREPILIN-LIKE PROTEINS LEADER PEPTIDE-PROCESSING ENZYME"/>
    <property type="match status" value="1"/>
</dbReference>
<organism evidence="4 5">
    <name type="scientific">Corynebacterium diphtheriae (strain ATCC 700971 / NCTC 13129 / Biotype gravis)</name>
    <dbReference type="NCBI Taxonomy" id="257309"/>
    <lineage>
        <taxon>Bacteria</taxon>
        <taxon>Bacillati</taxon>
        <taxon>Actinomycetota</taxon>
        <taxon>Actinomycetes</taxon>
        <taxon>Mycobacteriales</taxon>
        <taxon>Corynebacteriaceae</taxon>
        <taxon>Corynebacterium</taxon>
    </lineage>
</organism>
<comment type="similarity">
    <text evidence="1">Belongs to the peptidase A24 family.</text>
</comment>
<evidence type="ECO:0000259" key="3">
    <source>
        <dbReference type="Pfam" id="PF01478"/>
    </source>
</evidence>
<name>Q6NH01_CORDI</name>
<protein>
    <submittedName>
        <fullName evidence="4">Membrane protein</fullName>
    </submittedName>
</protein>
<dbReference type="AlphaFoldDB" id="Q6NH01"/>
<reference evidence="4 5" key="1">
    <citation type="journal article" date="2003" name="Nucleic Acids Res.">
        <title>The complete genome sequence and analysis of Corynebacterium diphtheriae NCTC13129.</title>
        <authorList>
            <person name="Cerdeno-Tarraga A.M."/>
            <person name="Efstratiou A."/>
            <person name="Dover L.G."/>
            <person name="Holden M.T.G."/>
            <person name="Pallen M."/>
            <person name="Bentley S.D."/>
            <person name="Besra G.S."/>
            <person name="Churcher C."/>
            <person name="James K.D."/>
            <person name="De Zoysa A."/>
            <person name="Chillingworth T."/>
            <person name="Cronin A."/>
            <person name="Dowd L."/>
            <person name="Feltwell T."/>
            <person name="Hamlin N."/>
            <person name="Holroyd S."/>
            <person name="Jagels K."/>
            <person name="Moule S."/>
            <person name="Quail M.A."/>
            <person name="Rabbinowitsch E."/>
            <person name="Rutherford K."/>
            <person name="Thomson N.R."/>
            <person name="Unwin L."/>
            <person name="Whitehead S."/>
            <person name="Barrell B.G.Parkhill.J."/>
        </authorList>
    </citation>
    <scope>NUCLEOTIDE SEQUENCE [LARGE SCALE GENOMIC DNA]</scope>
    <source>
        <strain evidence="5">ATCC 700971 / NCTC 13129 / Biotype gravis</strain>
    </source>
</reference>
<dbReference type="GO" id="GO:0006465">
    <property type="term" value="P:signal peptide processing"/>
    <property type="evidence" value="ECO:0007669"/>
    <property type="project" value="TreeGrafter"/>
</dbReference>
<proteinExistence type="inferred from homology"/>
<feature type="domain" description="Prepilin type IV endopeptidase peptidase" evidence="3">
    <location>
        <begin position="24"/>
        <end position="126"/>
    </location>
</feature>
<evidence type="ECO:0000313" key="4">
    <source>
        <dbReference type="EMBL" id="CAE49874.1"/>
    </source>
</evidence>
<feature type="transmembrane region" description="Helical" evidence="2">
    <location>
        <begin position="145"/>
        <end position="165"/>
    </location>
</feature>
<keyword evidence="2" id="KW-0472">Membrane</keyword>
<dbReference type="Pfam" id="PF01478">
    <property type="entry name" value="Peptidase_A24"/>
    <property type="match status" value="1"/>
</dbReference>
<evidence type="ECO:0000256" key="2">
    <source>
        <dbReference type="SAM" id="Phobius"/>
    </source>
</evidence>
<feature type="transmembrane region" description="Helical" evidence="2">
    <location>
        <begin position="113"/>
        <end position="133"/>
    </location>
</feature>
<dbReference type="EMBL" id="BX248357">
    <property type="protein sequence ID" value="CAE49874.1"/>
    <property type="molecule type" value="Genomic_DNA"/>
</dbReference>
<dbReference type="HOGENOM" id="CLU_057101_11_1_11"/>
<keyword evidence="2" id="KW-1133">Transmembrane helix</keyword>
<dbReference type="GO" id="GO:0004190">
    <property type="term" value="F:aspartic-type endopeptidase activity"/>
    <property type="evidence" value="ECO:0007669"/>
    <property type="project" value="InterPro"/>
</dbReference>
<keyword evidence="5" id="KW-1185">Reference proteome</keyword>
<dbReference type="STRING" id="257309.DIP1346"/>
<sequence length="168" mass="18418">EQCFPHTIERMGEALKILGITSVGSWWAFRLILFDCTTRRLPNRYTLSAAACSFIWAVLTQHFEWILYAGIWVLPYVFIGSLSAMRGIGGGDIKLSMALGIVAAAHAGAQGVVVASICSSCLSIVLGLILRFLHSKRCNSTKYSNLPHGPSMIIATWFVVVWSQITPT</sequence>
<feature type="transmembrane region" description="Helical" evidence="2">
    <location>
        <begin position="65"/>
        <end position="84"/>
    </location>
</feature>
<gene>
    <name evidence="4" type="ordered locus">DIP1346</name>
</gene>
<dbReference type="PANTHER" id="PTHR30487:SF0">
    <property type="entry name" value="PREPILIN LEADER PEPTIDASE_N-METHYLTRANSFERASE-RELATED"/>
    <property type="match status" value="1"/>
</dbReference>
<accession>Q6NH01</accession>
<evidence type="ECO:0000256" key="1">
    <source>
        <dbReference type="ARBA" id="ARBA00005801"/>
    </source>
</evidence>
<dbReference type="InterPro" id="IPR000045">
    <property type="entry name" value="Prepilin_IV_endopep_pep"/>
</dbReference>
<dbReference type="GO" id="GO:0005886">
    <property type="term" value="C:plasma membrane"/>
    <property type="evidence" value="ECO:0007669"/>
    <property type="project" value="TreeGrafter"/>
</dbReference>
<dbReference type="Gene3D" id="1.20.120.1220">
    <property type="match status" value="1"/>
</dbReference>